<evidence type="ECO:0000256" key="1">
    <source>
        <dbReference type="SAM" id="MobiDB-lite"/>
    </source>
</evidence>
<evidence type="ECO:0000313" key="2">
    <source>
        <dbReference type="EMBL" id="UXE61402.1"/>
    </source>
</evidence>
<feature type="region of interest" description="Disordered" evidence="1">
    <location>
        <begin position="1"/>
        <end position="42"/>
    </location>
</feature>
<protein>
    <submittedName>
        <fullName evidence="2">Uncharacterized protein</fullName>
    </submittedName>
</protein>
<dbReference type="Proteomes" id="UP001065613">
    <property type="component" value="Chromosome"/>
</dbReference>
<feature type="compositionally biased region" description="Polar residues" evidence="1">
    <location>
        <begin position="33"/>
        <end position="42"/>
    </location>
</feature>
<gene>
    <name evidence="2" type="ORF">KA717_39770</name>
</gene>
<sequence>MPSTSPSGESGKAETSANLGSVDRRGIKEGAGNQLSNSTIQKGSNFSKTGVLVASKPQVKPKEQRVGTFCSGQSPDQQIVQKISGFNNIQPEDAQGVVVSGIIKFRNTPAAILLPHGESLEITVQPGAMLSQGKVKVVAIDTLNESVVLQQYGKIVSRKIGDKPVVIKSESASDREIVTRPQGPDGFGLVRGLMLDKVSLDKVKVGEKDDSTSRRLFGTLCNDSKKAISFNEVKVQIQDAKTNNILDVNWNKINESDATLEPGQRIEFDFEVPKLRGREAKDIYVKFMNWR</sequence>
<name>A0A977KWY8_9CYAN</name>
<reference evidence="2" key="1">
    <citation type="submission" date="2021-04" db="EMBL/GenBank/DDBJ databases">
        <title>Genome sequence of Woronichinia naegeliana from Washington state freshwater lake bloom.</title>
        <authorList>
            <person name="Dreher T.W."/>
        </authorList>
    </citation>
    <scope>NUCLEOTIDE SEQUENCE</scope>
    <source>
        <strain evidence="2">WA131</strain>
    </source>
</reference>
<organism evidence="2">
    <name type="scientific">Woronichinia naegeliana WA131</name>
    <dbReference type="NCBI Taxonomy" id="2824559"/>
    <lineage>
        <taxon>Bacteria</taxon>
        <taxon>Bacillati</taxon>
        <taxon>Cyanobacteriota</taxon>
        <taxon>Cyanophyceae</taxon>
        <taxon>Synechococcales</taxon>
        <taxon>Coelosphaeriaceae</taxon>
        <taxon>Woronichinia</taxon>
    </lineage>
</organism>
<dbReference type="EMBL" id="CP073041">
    <property type="protein sequence ID" value="UXE61402.1"/>
    <property type="molecule type" value="Genomic_DNA"/>
</dbReference>
<dbReference type="AlphaFoldDB" id="A0A977KWY8"/>
<dbReference type="KEGG" id="wna:KA717_39770"/>
<proteinExistence type="predicted"/>
<accession>A0A977KWY8</accession>
<feature type="compositionally biased region" description="Polar residues" evidence="1">
    <location>
        <begin position="1"/>
        <end position="19"/>
    </location>
</feature>